<comment type="caution">
    <text evidence="1">The sequence shown here is derived from an EMBL/GenBank/DDBJ whole genome shotgun (WGS) entry which is preliminary data.</text>
</comment>
<name>A0A5R9DS56_9ACTN</name>
<sequence length="97" mass="10918">MLSPARTTNAPAVVAEVPLAFPMYDGGVLLWREQSNRPLLRRLHGLARVAHWERRWNCAEMTLMRLLYLDPVDEQQAGVLLREVRAAAGIAQPDKTA</sequence>
<protein>
    <submittedName>
        <fullName evidence="1">Uncharacterized protein</fullName>
    </submittedName>
</protein>
<dbReference type="AlphaFoldDB" id="A0A5R9DS56"/>
<reference evidence="1 2" key="1">
    <citation type="submission" date="2019-05" db="EMBL/GenBank/DDBJ databases">
        <title>Streptomyces marianii sp. nov., a novel marine actinomycete from southern coast of India.</title>
        <authorList>
            <person name="Iniyan A.M."/>
            <person name="Wink J."/>
            <person name="Ramprasad E."/>
            <person name="Ramana C.V."/>
            <person name="Bunk B."/>
            <person name="Sproer C."/>
            <person name="Joseph F.-J.R.S."/>
            <person name="Vincent S.G.P."/>
        </authorList>
    </citation>
    <scope>NUCLEOTIDE SEQUENCE [LARGE SCALE GENOMIC DNA]</scope>
    <source>
        <strain evidence="1 2">ICN19</strain>
    </source>
</reference>
<proteinExistence type="predicted"/>
<keyword evidence="2" id="KW-1185">Reference proteome</keyword>
<evidence type="ECO:0000313" key="2">
    <source>
        <dbReference type="Proteomes" id="UP000305921"/>
    </source>
</evidence>
<dbReference type="Proteomes" id="UP000305921">
    <property type="component" value="Unassembled WGS sequence"/>
</dbReference>
<dbReference type="OrthoDB" id="4773835at2"/>
<organism evidence="1 2">
    <name type="scientific">Streptomyces marianii</name>
    <dbReference type="NCBI Taxonomy" id="1817406"/>
    <lineage>
        <taxon>Bacteria</taxon>
        <taxon>Bacillati</taxon>
        <taxon>Actinomycetota</taxon>
        <taxon>Actinomycetes</taxon>
        <taxon>Kitasatosporales</taxon>
        <taxon>Streptomycetaceae</taxon>
        <taxon>Streptomyces</taxon>
    </lineage>
</organism>
<evidence type="ECO:0000313" key="1">
    <source>
        <dbReference type="EMBL" id="TLQ39440.1"/>
    </source>
</evidence>
<gene>
    <name evidence="1" type="ORF">FEF34_39385</name>
</gene>
<dbReference type="RefSeq" id="WP_138058250.1">
    <property type="nucleotide sequence ID" value="NZ_VAWE01000002.1"/>
</dbReference>
<accession>A0A5R9DS56</accession>
<dbReference type="EMBL" id="VAWE01000002">
    <property type="protein sequence ID" value="TLQ39440.1"/>
    <property type="molecule type" value="Genomic_DNA"/>
</dbReference>